<dbReference type="SUPFAM" id="SSF56672">
    <property type="entry name" value="DNA/RNA polymerases"/>
    <property type="match status" value="1"/>
</dbReference>
<dbReference type="AlphaFoldDB" id="A0A5P1F2Z6"/>
<sequence length="209" mass="23964">MVLTSHPDEDAVGDEGLIESTDDPWIQRLNILWDMCFEQREPPTEDKVIQVNMGDESSPKPIFIAEDLSSSEKEDLISLIREYIDVFAWNYEDMSGLDPKVAMHRLNIDPDAKPVKQQQRRFRPEIMESIESEVKKLIDSGFVKEEQHPDWVANIVPVPKKNGKVQICIDFRDLNAACPKDEFPLPITDVMIDNTCGYERMSFMDGFSG</sequence>
<evidence type="ECO:0000313" key="2">
    <source>
        <dbReference type="Proteomes" id="UP000243459"/>
    </source>
</evidence>
<name>A0A5P1F2Z6_ASPOF</name>
<dbReference type="InterPro" id="IPR053134">
    <property type="entry name" value="RNA-dir_DNA_polymerase"/>
</dbReference>
<protein>
    <recommendedName>
        <fullName evidence="3">Reverse transcriptase domain-containing protein</fullName>
    </recommendedName>
</protein>
<evidence type="ECO:0008006" key="3">
    <source>
        <dbReference type="Google" id="ProtNLM"/>
    </source>
</evidence>
<proteinExistence type="predicted"/>
<dbReference type="InterPro" id="IPR043502">
    <property type="entry name" value="DNA/RNA_pol_sf"/>
</dbReference>
<gene>
    <name evidence="1" type="ORF">A4U43_C04F22840</name>
</gene>
<reference evidence="2" key="1">
    <citation type="journal article" date="2017" name="Nat. Commun.">
        <title>The asparagus genome sheds light on the origin and evolution of a young Y chromosome.</title>
        <authorList>
            <person name="Harkess A."/>
            <person name="Zhou J."/>
            <person name="Xu C."/>
            <person name="Bowers J.E."/>
            <person name="Van der Hulst R."/>
            <person name="Ayyampalayam S."/>
            <person name="Mercati F."/>
            <person name="Riccardi P."/>
            <person name="McKain M.R."/>
            <person name="Kakrana A."/>
            <person name="Tang H."/>
            <person name="Ray J."/>
            <person name="Groenendijk J."/>
            <person name="Arikit S."/>
            <person name="Mathioni S.M."/>
            <person name="Nakano M."/>
            <person name="Shan H."/>
            <person name="Telgmann-Rauber A."/>
            <person name="Kanno A."/>
            <person name="Yue Z."/>
            <person name="Chen H."/>
            <person name="Li W."/>
            <person name="Chen Y."/>
            <person name="Xu X."/>
            <person name="Zhang Y."/>
            <person name="Luo S."/>
            <person name="Chen H."/>
            <person name="Gao J."/>
            <person name="Mao Z."/>
            <person name="Pires J.C."/>
            <person name="Luo M."/>
            <person name="Kudrna D."/>
            <person name="Wing R.A."/>
            <person name="Meyers B.C."/>
            <person name="Yi K."/>
            <person name="Kong H."/>
            <person name="Lavrijsen P."/>
            <person name="Sunseri F."/>
            <person name="Falavigna A."/>
            <person name="Ye Y."/>
            <person name="Leebens-Mack J.H."/>
            <person name="Chen G."/>
        </authorList>
    </citation>
    <scope>NUCLEOTIDE SEQUENCE [LARGE SCALE GENOMIC DNA]</scope>
    <source>
        <strain evidence="2">cv. DH0086</strain>
    </source>
</reference>
<organism evidence="1 2">
    <name type="scientific">Asparagus officinalis</name>
    <name type="common">Garden asparagus</name>
    <dbReference type="NCBI Taxonomy" id="4686"/>
    <lineage>
        <taxon>Eukaryota</taxon>
        <taxon>Viridiplantae</taxon>
        <taxon>Streptophyta</taxon>
        <taxon>Embryophyta</taxon>
        <taxon>Tracheophyta</taxon>
        <taxon>Spermatophyta</taxon>
        <taxon>Magnoliopsida</taxon>
        <taxon>Liliopsida</taxon>
        <taxon>Asparagales</taxon>
        <taxon>Asparagaceae</taxon>
        <taxon>Asparagoideae</taxon>
        <taxon>Asparagus</taxon>
    </lineage>
</organism>
<evidence type="ECO:0000313" key="1">
    <source>
        <dbReference type="EMBL" id="ONK72756.1"/>
    </source>
</evidence>
<dbReference type="Proteomes" id="UP000243459">
    <property type="component" value="Chromosome 4"/>
</dbReference>
<dbReference type="OMA" id="VQICIDF"/>
<dbReference type="Gramene" id="ONK72756">
    <property type="protein sequence ID" value="ONK72756"/>
    <property type="gene ID" value="A4U43_C04F22840"/>
</dbReference>
<dbReference type="EMBL" id="CM007384">
    <property type="protein sequence ID" value="ONK72756.1"/>
    <property type="molecule type" value="Genomic_DNA"/>
</dbReference>
<dbReference type="PANTHER" id="PTHR24559">
    <property type="entry name" value="TRANSPOSON TY3-I GAG-POL POLYPROTEIN"/>
    <property type="match status" value="1"/>
</dbReference>
<keyword evidence="2" id="KW-1185">Reference proteome</keyword>
<dbReference type="PANTHER" id="PTHR24559:SF439">
    <property type="entry name" value="RETROTRANSPOSON, UNCLASSIFIED-LIKE PROTEIN"/>
    <property type="match status" value="1"/>
</dbReference>
<dbReference type="Gene3D" id="3.10.10.10">
    <property type="entry name" value="HIV Type 1 Reverse Transcriptase, subunit A, domain 1"/>
    <property type="match status" value="1"/>
</dbReference>
<accession>A0A5P1F2Z6</accession>